<protein>
    <recommendedName>
        <fullName evidence="4">Outer membrane protein with beta-barrel domain</fullName>
    </recommendedName>
</protein>
<comment type="caution">
    <text evidence="2">The sequence shown here is derived from an EMBL/GenBank/DDBJ whole genome shotgun (WGS) entry which is preliminary data.</text>
</comment>
<keyword evidence="1" id="KW-0732">Signal</keyword>
<proteinExistence type="predicted"/>
<name>A0A562T6W5_CHIJA</name>
<organism evidence="2 3">
    <name type="scientific">Chitinophaga japonensis</name>
    <name type="common">Flexibacter japonensis</name>
    <dbReference type="NCBI Taxonomy" id="104662"/>
    <lineage>
        <taxon>Bacteria</taxon>
        <taxon>Pseudomonadati</taxon>
        <taxon>Bacteroidota</taxon>
        <taxon>Chitinophagia</taxon>
        <taxon>Chitinophagales</taxon>
        <taxon>Chitinophagaceae</taxon>
        <taxon>Chitinophaga</taxon>
    </lineage>
</organism>
<gene>
    <name evidence="2" type="ORF">LX66_3370</name>
</gene>
<accession>A0A562T6W5</accession>
<evidence type="ECO:0008006" key="4">
    <source>
        <dbReference type="Google" id="ProtNLM"/>
    </source>
</evidence>
<sequence length="224" mass="25205">MGLIKILFRPTFALLLLSGVANAQSIELGAGINHLSNGFHLTYQLPTQSRWAVGAGLRVMVNTYSLNENRQNHVYYQNGYASKLWEHFGLVGKFRYRIFHYRGLGLQASGNVLLTWHSLKAKNYLLTLPSGTYEHDIFYTKPGLALEATIGLNLYYDISSKIRINAASGLGVVLLNYSRYSESLVTGRIHESFRMAKYQGRLDIEYVGLDGLPMMYVGVAYKLP</sequence>
<feature type="signal peptide" evidence="1">
    <location>
        <begin position="1"/>
        <end position="23"/>
    </location>
</feature>
<reference evidence="2 3" key="1">
    <citation type="journal article" date="2013" name="Stand. Genomic Sci.">
        <title>Genomic Encyclopedia of Type Strains, Phase I: The one thousand microbial genomes (KMG-I) project.</title>
        <authorList>
            <person name="Kyrpides N.C."/>
            <person name="Woyke T."/>
            <person name="Eisen J.A."/>
            <person name="Garrity G."/>
            <person name="Lilburn T.G."/>
            <person name="Beck B.J."/>
            <person name="Whitman W.B."/>
            <person name="Hugenholtz P."/>
            <person name="Klenk H.P."/>
        </authorList>
    </citation>
    <scope>NUCLEOTIDE SEQUENCE [LARGE SCALE GENOMIC DNA]</scope>
    <source>
        <strain evidence="2 3">DSM 13484</strain>
    </source>
</reference>
<evidence type="ECO:0000313" key="2">
    <source>
        <dbReference type="EMBL" id="TWI89275.1"/>
    </source>
</evidence>
<keyword evidence="3" id="KW-1185">Reference proteome</keyword>
<evidence type="ECO:0000313" key="3">
    <source>
        <dbReference type="Proteomes" id="UP000316778"/>
    </source>
</evidence>
<dbReference type="RefSeq" id="WP_145715488.1">
    <property type="nucleotide sequence ID" value="NZ_BAAAFY010000001.1"/>
</dbReference>
<dbReference type="AlphaFoldDB" id="A0A562T6W5"/>
<feature type="chain" id="PRO_5021947267" description="Outer membrane protein with beta-barrel domain" evidence="1">
    <location>
        <begin position="24"/>
        <end position="224"/>
    </location>
</feature>
<dbReference type="EMBL" id="VLLG01000003">
    <property type="protein sequence ID" value="TWI89275.1"/>
    <property type="molecule type" value="Genomic_DNA"/>
</dbReference>
<dbReference type="Proteomes" id="UP000316778">
    <property type="component" value="Unassembled WGS sequence"/>
</dbReference>
<evidence type="ECO:0000256" key="1">
    <source>
        <dbReference type="SAM" id="SignalP"/>
    </source>
</evidence>